<name>A0A1W4WIY4_AGRPL</name>
<dbReference type="Pfam" id="PF03665">
    <property type="entry name" value="UPF0172"/>
    <property type="match status" value="1"/>
</dbReference>
<dbReference type="PANTHER" id="PTHR12941:SF10">
    <property type="entry name" value="ER MEMBRANE PROTEIN COMPLEX SUBUNIT 8_9 HOMOLOG"/>
    <property type="match status" value="1"/>
</dbReference>
<protein>
    <submittedName>
        <fullName evidence="2">ER membrane protein complex subunit 8/9 homolog</fullName>
    </submittedName>
</protein>
<dbReference type="PANTHER" id="PTHR12941">
    <property type="entry name" value="ER MEMBRANE PROTEIN COMPLEX"/>
    <property type="match status" value="1"/>
</dbReference>
<dbReference type="GeneID" id="108733659"/>
<proteinExistence type="predicted"/>
<dbReference type="InParanoid" id="A0A1W4WIY4"/>
<accession>A0A1W4WIY4</accession>
<gene>
    <name evidence="2" type="primary">LOC108733659</name>
</gene>
<organism evidence="1 2">
    <name type="scientific">Agrilus planipennis</name>
    <name type="common">Emerald ash borer</name>
    <name type="synonym">Agrilus marcopoli</name>
    <dbReference type="NCBI Taxonomy" id="224129"/>
    <lineage>
        <taxon>Eukaryota</taxon>
        <taxon>Metazoa</taxon>
        <taxon>Ecdysozoa</taxon>
        <taxon>Arthropoda</taxon>
        <taxon>Hexapoda</taxon>
        <taxon>Insecta</taxon>
        <taxon>Pterygota</taxon>
        <taxon>Neoptera</taxon>
        <taxon>Endopterygota</taxon>
        <taxon>Coleoptera</taxon>
        <taxon>Polyphaga</taxon>
        <taxon>Elateriformia</taxon>
        <taxon>Buprestoidea</taxon>
        <taxon>Buprestidae</taxon>
        <taxon>Agrilinae</taxon>
        <taxon>Agrilus</taxon>
    </lineage>
</organism>
<dbReference type="KEGG" id="apln:108733659"/>
<sequence>MSEIVFTDKAYCKIVLHAAKYPYCAINGILLAKSSSKSEPLQFEDAIPLFHGTLNLTPMAEIALTQIDQVASNFGLVIGGYYVAHENLKENSFEKAYNRLTDKIAENFPNSCLVVVDNRKLGNQLDNVALRVAQFSDNRYRPVDIQRITLTPSHTLDLCTTLLEKQIHKSLVDFDNHLDNISQDWTNVHINKEINALI</sequence>
<dbReference type="GO" id="GO:0072546">
    <property type="term" value="C:EMC complex"/>
    <property type="evidence" value="ECO:0007669"/>
    <property type="project" value="InterPro"/>
</dbReference>
<evidence type="ECO:0000313" key="1">
    <source>
        <dbReference type="Proteomes" id="UP000192223"/>
    </source>
</evidence>
<dbReference type="STRING" id="224129.A0A1W4WIY4"/>
<evidence type="ECO:0000313" key="2">
    <source>
        <dbReference type="RefSeq" id="XP_018320417.1"/>
    </source>
</evidence>
<keyword evidence="1" id="KW-1185">Reference proteome</keyword>
<dbReference type="InterPro" id="IPR005366">
    <property type="entry name" value="EMC8/9"/>
</dbReference>
<dbReference type="Proteomes" id="UP000192223">
    <property type="component" value="Unplaced"/>
</dbReference>
<dbReference type="FunCoup" id="A0A1W4WIY4">
    <property type="interactions" value="1862"/>
</dbReference>
<dbReference type="AlphaFoldDB" id="A0A1W4WIY4"/>
<dbReference type="CTD" id="37635"/>
<dbReference type="RefSeq" id="XP_018320417.1">
    <property type="nucleotide sequence ID" value="XM_018464915.2"/>
</dbReference>
<reference evidence="2" key="1">
    <citation type="submission" date="2025-08" db="UniProtKB">
        <authorList>
            <consortium name="RefSeq"/>
        </authorList>
    </citation>
    <scope>IDENTIFICATION</scope>
    <source>
        <tissue evidence="2">Entire body</tissue>
    </source>
</reference>
<dbReference type="OrthoDB" id="194468at2759"/>
<dbReference type="CDD" id="cd08060">
    <property type="entry name" value="MPN_UPF0172"/>
    <property type="match status" value="1"/>
</dbReference>